<evidence type="ECO:0000313" key="3">
    <source>
        <dbReference type="Proteomes" id="UP000305675"/>
    </source>
</evidence>
<dbReference type="OrthoDB" id="5565759at2"/>
<dbReference type="SMART" id="SM00260">
    <property type="entry name" value="CheW"/>
    <property type="match status" value="1"/>
</dbReference>
<evidence type="ECO:0000259" key="1">
    <source>
        <dbReference type="PROSITE" id="PS50851"/>
    </source>
</evidence>
<dbReference type="InterPro" id="IPR036061">
    <property type="entry name" value="CheW-like_dom_sf"/>
</dbReference>
<name>A0A4U1BX01_9GAMM</name>
<dbReference type="GO" id="GO:0007165">
    <property type="term" value="P:signal transduction"/>
    <property type="evidence" value="ECO:0007669"/>
    <property type="project" value="InterPro"/>
</dbReference>
<dbReference type="AlphaFoldDB" id="A0A4U1BX01"/>
<protein>
    <submittedName>
        <fullName evidence="2">Chemotaxis protein CheW</fullName>
    </submittedName>
</protein>
<evidence type="ECO:0000313" key="2">
    <source>
        <dbReference type="EMBL" id="TKB58255.1"/>
    </source>
</evidence>
<organism evidence="2 3">
    <name type="scientific">Ferrimonas aestuarii</name>
    <dbReference type="NCBI Taxonomy" id="2569539"/>
    <lineage>
        <taxon>Bacteria</taxon>
        <taxon>Pseudomonadati</taxon>
        <taxon>Pseudomonadota</taxon>
        <taxon>Gammaproteobacteria</taxon>
        <taxon>Alteromonadales</taxon>
        <taxon>Ferrimonadaceae</taxon>
        <taxon>Ferrimonas</taxon>
    </lineage>
</organism>
<dbReference type="InterPro" id="IPR014506">
    <property type="entry name" value="UCP020479_CheW"/>
</dbReference>
<dbReference type="InterPro" id="IPR002545">
    <property type="entry name" value="CheW-lke_dom"/>
</dbReference>
<feature type="domain" description="CheW-like" evidence="1">
    <location>
        <begin position="91"/>
        <end position="227"/>
    </location>
</feature>
<proteinExistence type="predicted"/>
<reference evidence="2 3" key="1">
    <citation type="submission" date="2019-04" db="EMBL/GenBank/DDBJ databases">
        <authorList>
            <person name="Hwang J.C."/>
        </authorList>
    </citation>
    <scope>NUCLEOTIDE SEQUENCE [LARGE SCALE GENOMIC DNA]</scope>
    <source>
        <strain evidence="2 3">IMCC35002</strain>
    </source>
</reference>
<keyword evidence="3" id="KW-1185">Reference proteome</keyword>
<sequence>MSKAAEQALMDYFEVMLTPEEPKIDPIAQDGLQKLFEQALEEEAAFDARQQVLEAEPVQQQVDVVATDEAQEVLTAPATQPEDWTQQLEDVFQCLYFEVANLVIAVPLLTLGGIKRIGKLSQLPGSPEWVLGVQLDAQDGKLNVVDSGRWFMPERTEVDREDYHYLVRLGDSPWTLACESLLDAEPLSKSEVNWQTNGNKRPWLAGIVREKKCVVLNVPALIDMLDTGLDITVKES</sequence>
<dbReference type="GO" id="GO:0006935">
    <property type="term" value="P:chemotaxis"/>
    <property type="evidence" value="ECO:0007669"/>
    <property type="project" value="InterPro"/>
</dbReference>
<dbReference type="Proteomes" id="UP000305675">
    <property type="component" value="Unassembled WGS sequence"/>
</dbReference>
<dbReference type="Pfam" id="PF01584">
    <property type="entry name" value="CheW"/>
    <property type="match status" value="1"/>
</dbReference>
<dbReference type="PROSITE" id="PS50851">
    <property type="entry name" value="CHEW"/>
    <property type="match status" value="1"/>
</dbReference>
<gene>
    <name evidence="2" type="ORF">FCL42_00380</name>
</gene>
<dbReference type="SUPFAM" id="SSF50341">
    <property type="entry name" value="CheW-like"/>
    <property type="match status" value="1"/>
</dbReference>
<accession>A0A4U1BX01</accession>
<dbReference type="RefSeq" id="WP_136861403.1">
    <property type="nucleotide sequence ID" value="NZ_SWCJ01000001.1"/>
</dbReference>
<comment type="caution">
    <text evidence="2">The sequence shown here is derived from an EMBL/GenBank/DDBJ whole genome shotgun (WGS) entry which is preliminary data.</text>
</comment>
<dbReference type="EMBL" id="SWCJ01000001">
    <property type="protein sequence ID" value="TKB58255.1"/>
    <property type="molecule type" value="Genomic_DNA"/>
</dbReference>
<dbReference type="PIRSF" id="PIRSF020479">
    <property type="entry name" value="UCP020479_CheW"/>
    <property type="match status" value="1"/>
</dbReference>